<dbReference type="Ensembl" id="ENSDCDT00010008809.1">
    <property type="protein sequence ID" value="ENSDCDP00010008380.1"/>
    <property type="gene ID" value="ENSDCDG00010003789.1"/>
</dbReference>
<evidence type="ECO:0000313" key="2">
    <source>
        <dbReference type="Ensembl" id="ENSDCDP00010008380.1"/>
    </source>
</evidence>
<evidence type="ECO:0000256" key="1">
    <source>
        <dbReference type="SAM" id="MobiDB-lite"/>
    </source>
</evidence>
<keyword evidence="3" id="KW-1185">Reference proteome</keyword>
<proteinExistence type="predicted"/>
<sequence length="126" mass="14215">MTSSRPQMCMYLLKHSETKTKTHRSKKHLGRYLTAALVEVVEKHPEDPIEYIAKCLNVYADMEKQQKDFKKVKAEISEHPPSCLCEHLEEGVANSSTVPPDGPPQDHKIMKETCPEGAPEEGKTNV</sequence>
<name>A0AAY4AJK0_9TELE</name>
<evidence type="ECO:0000313" key="3">
    <source>
        <dbReference type="Proteomes" id="UP000694580"/>
    </source>
</evidence>
<dbReference type="GeneTree" id="ENSGT01120000277882"/>
<feature type="compositionally biased region" description="Basic and acidic residues" evidence="1">
    <location>
        <begin position="104"/>
        <end position="126"/>
    </location>
</feature>
<accession>A0AAY4AJK0</accession>
<dbReference type="AlphaFoldDB" id="A0AAY4AJK0"/>
<reference evidence="2 3" key="1">
    <citation type="submission" date="2020-06" db="EMBL/GenBank/DDBJ databases">
        <authorList>
            <consortium name="Wellcome Sanger Institute Data Sharing"/>
        </authorList>
    </citation>
    <scope>NUCLEOTIDE SEQUENCE [LARGE SCALE GENOMIC DNA]</scope>
</reference>
<dbReference type="InterPro" id="IPR049630">
    <property type="entry name" value="DYDC-like_DD"/>
</dbReference>
<reference evidence="2" key="3">
    <citation type="submission" date="2025-09" db="UniProtKB">
        <authorList>
            <consortium name="Ensembl"/>
        </authorList>
    </citation>
    <scope>IDENTIFICATION</scope>
</reference>
<dbReference type="CDD" id="cd22966">
    <property type="entry name" value="DD_DYDC-like"/>
    <property type="match status" value="1"/>
</dbReference>
<organism evidence="2 3">
    <name type="scientific">Denticeps clupeoides</name>
    <name type="common">denticle herring</name>
    <dbReference type="NCBI Taxonomy" id="299321"/>
    <lineage>
        <taxon>Eukaryota</taxon>
        <taxon>Metazoa</taxon>
        <taxon>Chordata</taxon>
        <taxon>Craniata</taxon>
        <taxon>Vertebrata</taxon>
        <taxon>Euteleostomi</taxon>
        <taxon>Actinopterygii</taxon>
        <taxon>Neopterygii</taxon>
        <taxon>Teleostei</taxon>
        <taxon>Clupei</taxon>
        <taxon>Clupeiformes</taxon>
        <taxon>Denticipitoidei</taxon>
        <taxon>Denticipitidae</taxon>
        <taxon>Denticeps</taxon>
    </lineage>
</organism>
<dbReference type="Proteomes" id="UP000694580">
    <property type="component" value="Chromosome 2"/>
</dbReference>
<reference evidence="2" key="2">
    <citation type="submission" date="2025-08" db="UniProtKB">
        <authorList>
            <consortium name="Ensembl"/>
        </authorList>
    </citation>
    <scope>IDENTIFICATION</scope>
</reference>
<protein>
    <submittedName>
        <fullName evidence="2">Uncharacterized protein</fullName>
    </submittedName>
</protein>
<feature type="region of interest" description="Disordered" evidence="1">
    <location>
        <begin position="90"/>
        <end position="126"/>
    </location>
</feature>